<feature type="transmembrane region" description="Helical" evidence="8">
    <location>
        <begin position="545"/>
        <end position="567"/>
    </location>
</feature>
<dbReference type="InterPro" id="IPR011701">
    <property type="entry name" value="MFS"/>
</dbReference>
<evidence type="ECO:0000256" key="8">
    <source>
        <dbReference type="SAM" id="Phobius"/>
    </source>
</evidence>
<dbReference type="InterPro" id="IPR036259">
    <property type="entry name" value="MFS_trans_sf"/>
</dbReference>
<feature type="transmembrane region" description="Helical" evidence="8">
    <location>
        <begin position="686"/>
        <end position="707"/>
    </location>
</feature>
<feature type="transmembrane region" description="Helical" evidence="8">
    <location>
        <begin position="727"/>
        <end position="749"/>
    </location>
</feature>
<dbReference type="InterPro" id="IPR044770">
    <property type="entry name" value="MFS_spinster-like"/>
</dbReference>
<reference evidence="10" key="1">
    <citation type="submission" date="2013-04" db="EMBL/GenBank/DDBJ databases">
        <authorList>
            <person name="Sibley D."/>
            <person name="Venepally P."/>
            <person name="Karamycheva S."/>
            <person name="Hadjithomas M."/>
            <person name="Khan A."/>
            <person name="Brunk B."/>
            <person name="Roos D."/>
            <person name="Caler E."/>
            <person name="Lorenzi H."/>
        </authorList>
    </citation>
    <scope>NUCLEOTIDE SEQUENCE [LARGE SCALE GENOMIC DNA]</scope>
    <source>
        <strain evidence="10">ME49</strain>
    </source>
</reference>
<dbReference type="PhylomeDB" id="A0A125YTA1"/>
<evidence type="ECO:0000256" key="3">
    <source>
        <dbReference type="ARBA" id="ARBA00022692"/>
    </source>
</evidence>
<keyword evidence="3 8" id="KW-0812">Transmembrane</keyword>
<name>A0A125YTA1_TOXGM</name>
<dbReference type="GeneID" id="7899559"/>
<feature type="transmembrane region" description="Helical" evidence="8">
    <location>
        <begin position="391"/>
        <end position="415"/>
    </location>
</feature>
<evidence type="ECO:0000259" key="9">
    <source>
        <dbReference type="PROSITE" id="PS50850"/>
    </source>
</evidence>
<sequence length="775" mass="83126">METFAPESLAPRPVHLFTSAPSQRASPPSGRMHSPALQAAFPPSLGAPDKRSKSPFSREYVSPQKTWRSLGTISPDFIGASRLNSEELGVQTASSLHLARKVDLPSGFENLEKDAARLTFFLAANDQAGRRKASLEAVYLAQEQHSELQKKEVRIQPRIVIPSSAPSSASLGCTYTPRVPGLGRHGEPAINCAADAQSHAQVSHLPDDVPRTGLRSCLSQARLPRQEAAPISLQEELCLASRGLRKPLLAGECREESKAFAEALADAEKPEKALVSVGEHAGVAASLSGTASAGETTGRYFPLVCMLLMSSLCNFDHGVIPAVLGELQEHFPQMAFLEQSLLGSLVYFGLVVGTMFAGVSYQHLGAKWLLVASLGCLSAGLYVFSSSSSLAVMYFTRFCIGLCQALPVVYIPVWVDAFAPEGQVTRWMAFTQLGGIGGTVLGYFLGGVLSRLQDAKVFGLAATSWRTPFVIQSIALLPLICALTCASPKMVNLPAASFAIPDPERDGGLALRGDETQGQPSALGSVWRVLRTSLKGVKSLLMNRLYVITTLGMSTLYFVVTGIQFWVTEYMVVVLKFGKINVVVLSTLCFLTAPTSGIWCGGYICDQCGGYRGGQQRMAVRVATVFAGLAALQAVACVYVSDIYRFAGLLWGSLFCGAALVPVAIGMILSSVPVHHRSLSSAVSQFAYHIFGWFAAPLASGAVMDFVDTWQAQQTAFPVSKELPLEVGFSMILCVSVLGFAFFAVANLLTLPSEEIAKEELELQLARSRLPTFSF</sequence>
<evidence type="ECO:0000313" key="10">
    <source>
        <dbReference type="EMBL" id="EPT29369.1"/>
    </source>
</evidence>
<dbReference type="OrthoDB" id="6770063at2759"/>
<comment type="subcellular location">
    <subcellularLocation>
        <location evidence="1">Membrane</location>
        <topology evidence="1">Multi-pass membrane protein</topology>
    </subcellularLocation>
</comment>
<evidence type="ECO:0000313" key="11">
    <source>
        <dbReference type="Proteomes" id="UP000001529"/>
    </source>
</evidence>
<dbReference type="Gene3D" id="1.20.1250.20">
    <property type="entry name" value="MFS general substrate transporter like domains"/>
    <property type="match status" value="1"/>
</dbReference>
<dbReference type="InterPro" id="IPR020846">
    <property type="entry name" value="MFS_dom"/>
</dbReference>
<evidence type="ECO:0000256" key="6">
    <source>
        <dbReference type="ARBA" id="ARBA00024338"/>
    </source>
</evidence>
<evidence type="ECO:0000256" key="2">
    <source>
        <dbReference type="ARBA" id="ARBA00022448"/>
    </source>
</evidence>
<dbReference type="EMBL" id="CM002042">
    <property type="protein sequence ID" value="EPT29369.1"/>
    <property type="molecule type" value="Genomic_DNA"/>
</dbReference>
<dbReference type="AlphaFoldDB" id="A0A125YTA1"/>
<feature type="domain" description="Major facilitator superfamily (MFS) profile" evidence="9">
    <location>
        <begin position="302"/>
        <end position="762"/>
    </location>
</feature>
<dbReference type="PROSITE" id="PS50850">
    <property type="entry name" value="MFS"/>
    <property type="match status" value="1"/>
</dbReference>
<evidence type="ECO:0000256" key="1">
    <source>
        <dbReference type="ARBA" id="ARBA00004141"/>
    </source>
</evidence>
<dbReference type="Proteomes" id="UP000001529">
    <property type="component" value="Chromosome VIIb"/>
</dbReference>
<organism evidence="10 11">
    <name type="scientific">Toxoplasma gondii (strain ATCC 50611 / Me49)</name>
    <dbReference type="NCBI Taxonomy" id="508771"/>
    <lineage>
        <taxon>Eukaryota</taxon>
        <taxon>Sar</taxon>
        <taxon>Alveolata</taxon>
        <taxon>Apicomplexa</taxon>
        <taxon>Conoidasida</taxon>
        <taxon>Coccidia</taxon>
        <taxon>Eucoccidiorida</taxon>
        <taxon>Eimeriorina</taxon>
        <taxon>Sarcocystidae</taxon>
        <taxon>Toxoplasma</taxon>
    </lineage>
</organism>
<dbReference type="SUPFAM" id="SSF103473">
    <property type="entry name" value="MFS general substrate transporter"/>
    <property type="match status" value="1"/>
</dbReference>
<gene>
    <name evidence="10" type="ORF">TGME49_258700</name>
</gene>
<dbReference type="PANTHER" id="PTHR23505:SF9">
    <property type="entry name" value="PROTEIN, PUTATIVE-RELATED"/>
    <property type="match status" value="1"/>
</dbReference>
<evidence type="ECO:0000256" key="7">
    <source>
        <dbReference type="SAM" id="MobiDB-lite"/>
    </source>
</evidence>
<dbReference type="RefSeq" id="XP_002365084.1">
    <property type="nucleotide sequence ID" value="XM_002365043.1"/>
</dbReference>
<feature type="transmembrane region" description="Helical" evidence="8">
    <location>
        <begin position="427"/>
        <end position="449"/>
    </location>
</feature>
<feature type="transmembrane region" description="Helical" evidence="8">
    <location>
        <begin position="469"/>
        <end position="486"/>
    </location>
</feature>
<evidence type="ECO:0000256" key="5">
    <source>
        <dbReference type="ARBA" id="ARBA00023136"/>
    </source>
</evidence>
<dbReference type="VEuPathDB" id="ToxoDB:TGME49_258700"/>
<evidence type="ECO:0000256" key="4">
    <source>
        <dbReference type="ARBA" id="ARBA00022989"/>
    </source>
</evidence>
<dbReference type="Pfam" id="PF07690">
    <property type="entry name" value="MFS_1"/>
    <property type="match status" value="1"/>
</dbReference>
<feature type="transmembrane region" description="Helical" evidence="8">
    <location>
        <begin position="618"/>
        <end position="641"/>
    </location>
</feature>
<feature type="transmembrane region" description="Helical" evidence="8">
    <location>
        <begin position="368"/>
        <end position="385"/>
    </location>
</feature>
<feature type="region of interest" description="Disordered" evidence="7">
    <location>
        <begin position="1"/>
        <end position="61"/>
    </location>
</feature>
<dbReference type="KEGG" id="tgo:TGME49_258700"/>
<comment type="similarity">
    <text evidence="6">Belongs to the major facilitator superfamily. Spinster (TC 2.A.1.49) family.</text>
</comment>
<dbReference type="EMBL" id="KE138830">
    <property type="protein sequence ID" value="EPT29369.1"/>
    <property type="molecule type" value="Genomic_DNA"/>
</dbReference>
<dbReference type="GO" id="GO:0022857">
    <property type="term" value="F:transmembrane transporter activity"/>
    <property type="evidence" value="ECO:0007669"/>
    <property type="project" value="InterPro"/>
</dbReference>
<keyword evidence="11" id="KW-1185">Reference proteome</keyword>
<dbReference type="GO" id="GO:0016020">
    <property type="term" value="C:membrane"/>
    <property type="evidence" value="ECO:0007669"/>
    <property type="project" value="UniProtKB-SubCell"/>
</dbReference>
<dbReference type="PANTHER" id="PTHR23505">
    <property type="entry name" value="SPINSTER"/>
    <property type="match status" value="1"/>
</dbReference>
<proteinExistence type="inferred from homology"/>
<feature type="transmembrane region" description="Helical" evidence="8">
    <location>
        <begin position="341"/>
        <end position="361"/>
    </location>
</feature>
<keyword evidence="5 8" id="KW-0472">Membrane</keyword>
<feature type="transmembrane region" description="Helical" evidence="8">
    <location>
        <begin position="647"/>
        <end position="674"/>
    </location>
</feature>
<dbReference type="CDD" id="cd06174">
    <property type="entry name" value="MFS"/>
    <property type="match status" value="1"/>
</dbReference>
<accession>A0A125YTA1</accession>
<keyword evidence="2" id="KW-0813">Transport</keyword>
<feature type="transmembrane region" description="Helical" evidence="8">
    <location>
        <begin position="582"/>
        <end position="606"/>
    </location>
</feature>
<keyword evidence="4 8" id="KW-1133">Transmembrane helix</keyword>
<protein>
    <submittedName>
        <fullName evidence="10">Transporter, major facilitator family protein</fullName>
    </submittedName>
</protein>